<dbReference type="GeneID" id="42570169"/>
<proteinExistence type="predicted"/>
<evidence type="ECO:0000313" key="2">
    <source>
        <dbReference type="EMBL" id="GEK41328.1"/>
    </source>
</evidence>
<sequence>MFDEEEIFRELDEEEKKKPKKQRLEEEKAIYERLKKGCERQINRLKKEIENL</sequence>
<dbReference type="Proteomes" id="UP000321722">
    <property type="component" value="Unassembled WGS sequence"/>
</dbReference>
<dbReference type="EMBL" id="BJUI01000001">
    <property type="protein sequence ID" value="GEK41328.1"/>
    <property type="molecule type" value="Genomic_DNA"/>
</dbReference>
<name>A0A510WQ35_9LACO</name>
<comment type="caution">
    <text evidence="2">The sequence shown here is derived from an EMBL/GenBank/DDBJ whole genome shotgun (WGS) entry which is preliminary data.</text>
</comment>
<keyword evidence="3" id="KW-1185">Reference proteome</keyword>
<accession>A0A510WQ35</accession>
<organism evidence="2 3">
    <name type="scientific">Ligilactobacillus aviarius</name>
    <dbReference type="NCBI Taxonomy" id="1606"/>
    <lineage>
        <taxon>Bacteria</taxon>
        <taxon>Bacillati</taxon>
        <taxon>Bacillota</taxon>
        <taxon>Bacilli</taxon>
        <taxon>Lactobacillales</taxon>
        <taxon>Lactobacillaceae</taxon>
        <taxon>Ligilactobacillus</taxon>
    </lineage>
</organism>
<gene>
    <name evidence="2" type="ORF">LAV01_01600</name>
</gene>
<feature type="coiled-coil region" evidence="1">
    <location>
        <begin position="21"/>
        <end position="48"/>
    </location>
</feature>
<dbReference type="AlphaFoldDB" id="A0A510WQ35"/>
<evidence type="ECO:0000256" key="1">
    <source>
        <dbReference type="SAM" id="Coils"/>
    </source>
</evidence>
<evidence type="ECO:0000313" key="3">
    <source>
        <dbReference type="Proteomes" id="UP000321722"/>
    </source>
</evidence>
<keyword evidence="1" id="KW-0175">Coiled coil</keyword>
<reference evidence="2 3" key="1">
    <citation type="submission" date="2019-07" db="EMBL/GenBank/DDBJ databases">
        <title>Whole genome shotgun sequence of Lactobacillus aviarius subsp. aviarius NBRC 102162.</title>
        <authorList>
            <person name="Hosoyama A."/>
            <person name="Uohara A."/>
            <person name="Ohji S."/>
            <person name="Ichikawa N."/>
        </authorList>
    </citation>
    <scope>NUCLEOTIDE SEQUENCE [LARGE SCALE GENOMIC DNA]</scope>
    <source>
        <strain evidence="2 3">NBRC 102162</strain>
    </source>
</reference>
<dbReference type="RefSeq" id="WP_155519401.1">
    <property type="nucleotide sequence ID" value="NZ_BAAACL010000015.1"/>
</dbReference>
<protein>
    <submittedName>
        <fullName evidence="2">Uncharacterized protein</fullName>
    </submittedName>
</protein>